<keyword evidence="2" id="KW-0472">Membrane</keyword>
<dbReference type="AlphaFoldDB" id="A0A9J6H215"/>
<dbReference type="Proteomes" id="UP000821853">
    <property type="component" value="Chromosome 9"/>
</dbReference>
<evidence type="ECO:0000256" key="2">
    <source>
        <dbReference type="RuleBase" id="RU362056"/>
    </source>
</evidence>
<feature type="transmembrane region" description="Helical" evidence="2">
    <location>
        <begin position="534"/>
        <end position="552"/>
    </location>
</feature>
<feature type="transmembrane region" description="Helical" evidence="2">
    <location>
        <begin position="172"/>
        <end position="197"/>
    </location>
</feature>
<dbReference type="PANTHER" id="PTHR11388">
    <property type="entry name" value="ORGANIC ANION TRANSPORTER"/>
    <property type="match status" value="1"/>
</dbReference>
<keyword evidence="1" id="KW-1015">Disulfide bond</keyword>
<sequence>MPPPANQRDASGTKATQKKVASFRAFMDFFTKPVCYMICFSALGILQGCYYSYLIGINTTLERRFAYGSRTAGFVFFADNFGPILLGAFIGTYSPKRHRPRWVGGAAILVGASCLLASLPYWLFGKADEAFSMTDPEVESDLNHFCHDQEEERRVRDLNCAQSRKTETLPALLLLVSCNFLTGIGTAVYYSAGTAYLDELIRKKHSAVYMAIMTVVRGCGPCLGFIFSALILAVYEDPSYNPGFADEDPRWIGAWWLGFAILGFFQLLFAVPLFFFPKHLVDEDPENPTEQESDLSIREAFQASKRIIKNPVVVVQMCAHVFKWFGVLGFCTYVPKYVQEHFQQSPSAASILSGTFPIGCAMVATLGGAFLIRTFRPSARILTAIIFATELITALIFVSLIAFSCPQPPLREKGELRSSLDLINSCNQNCSCATEVFHPICEGKTTYFSPCFAGCFTKGANGTAQRGTYDNCMCVDAFDDDGLARRAKDGFCESDCPFLTFYILLLCIAYGFSFSTKAAQILIPLRCVDERDKAFALGFAEGVLALFSFLPYPLVYGSLVDSTCVVWEESCGQRGNCWVYDMRTFNYSLHGTTFVLLMVGVALNFVVFLMSGRLGNLYGRERRFLADRRRVPAPGAADADHRSSSRRSSRGSFRKLTRNEIFHMVATDDPDDVQ</sequence>
<feature type="transmembrane region" description="Helical" evidence="2">
    <location>
        <begin position="73"/>
        <end position="90"/>
    </location>
</feature>
<organism evidence="4 5">
    <name type="scientific">Haemaphysalis longicornis</name>
    <name type="common">Bush tick</name>
    <dbReference type="NCBI Taxonomy" id="44386"/>
    <lineage>
        <taxon>Eukaryota</taxon>
        <taxon>Metazoa</taxon>
        <taxon>Ecdysozoa</taxon>
        <taxon>Arthropoda</taxon>
        <taxon>Chelicerata</taxon>
        <taxon>Arachnida</taxon>
        <taxon>Acari</taxon>
        <taxon>Parasitiformes</taxon>
        <taxon>Ixodida</taxon>
        <taxon>Ixodoidea</taxon>
        <taxon>Ixodidae</taxon>
        <taxon>Haemaphysalinae</taxon>
        <taxon>Haemaphysalis</taxon>
    </lineage>
</organism>
<dbReference type="Gene3D" id="1.20.1250.20">
    <property type="entry name" value="MFS general substrate transporter like domains"/>
    <property type="match status" value="2"/>
</dbReference>
<keyword evidence="2" id="KW-0813">Transport</keyword>
<feature type="transmembrane region" description="Helical" evidence="2">
    <location>
        <begin position="102"/>
        <end position="124"/>
    </location>
</feature>
<feature type="transmembrane region" description="Helical" evidence="2">
    <location>
        <begin position="589"/>
        <end position="610"/>
    </location>
</feature>
<evidence type="ECO:0000313" key="4">
    <source>
        <dbReference type="EMBL" id="KAH9381025.1"/>
    </source>
</evidence>
<feature type="compositionally biased region" description="Basic residues" evidence="3">
    <location>
        <begin position="644"/>
        <end position="654"/>
    </location>
</feature>
<dbReference type="OrthoDB" id="5062115at2759"/>
<dbReference type="EMBL" id="JABSTR010000011">
    <property type="protein sequence ID" value="KAH9381025.1"/>
    <property type="molecule type" value="Genomic_DNA"/>
</dbReference>
<protein>
    <recommendedName>
        <fullName evidence="2">Solute carrier organic anion transporter family member</fullName>
    </recommendedName>
</protein>
<keyword evidence="2" id="KW-0812">Transmembrane</keyword>
<dbReference type="PANTHER" id="PTHR11388:SF76">
    <property type="entry name" value="SOLUTE CARRIER ORGANIC ANION TRANSPORTER FAMILY MEMBER"/>
    <property type="match status" value="1"/>
</dbReference>
<dbReference type="CDD" id="cd17336">
    <property type="entry name" value="MFS_SLCO_OATP"/>
    <property type="match status" value="1"/>
</dbReference>
<comment type="subcellular location">
    <subcellularLocation>
        <location evidence="2">Cell membrane</location>
        <topology evidence="2">Multi-pass membrane protein</topology>
    </subcellularLocation>
</comment>
<proteinExistence type="inferred from homology"/>
<evidence type="ECO:0000313" key="5">
    <source>
        <dbReference type="Proteomes" id="UP000821853"/>
    </source>
</evidence>
<dbReference type="GO" id="GO:0015347">
    <property type="term" value="F:sodium-independent organic anion transmembrane transporter activity"/>
    <property type="evidence" value="ECO:0007669"/>
    <property type="project" value="TreeGrafter"/>
</dbReference>
<evidence type="ECO:0000256" key="3">
    <source>
        <dbReference type="SAM" id="MobiDB-lite"/>
    </source>
</evidence>
<keyword evidence="2" id="KW-1133">Transmembrane helix</keyword>
<evidence type="ECO:0000256" key="1">
    <source>
        <dbReference type="ARBA" id="ARBA00023157"/>
    </source>
</evidence>
<dbReference type="Pfam" id="PF03137">
    <property type="entry name" value="OATP"/>
    <property type="match status" value="1"/>
</dbReference>
<dbReference type="GO" id="GO:0006811">
    <property type="term" value="P:monoatomic ion transport"/>
    <property type="evidence" value="ECO:0007669"/>
    <property type="project" value="UniProtKB-KW"/>
</dbReference>
<dbReference type="OMA" id="YMICFSA"/>
<dbReference type="GO" id="GO:0016323">
    <property type="term" value="C:basolateral plasma membrane"/>
    <property type="evidence" value="ECO:0007669"/>
    <property type="project" value="TreeGrafter"/>
</dbReference>
<feature type="region of interest" description="Disordered" evidence="3">
    <location>
        <begin position="634"/>
        <end position="654"/>
    </location>
</feature>
<feature type="transmembrane region" description="Helical" evidence="2">
    <location>
        <begin position="34"/>
        <end position="53"/>
    </location>
</feature>
<accession>A0A9J6H215</accession>
<feature type="transmembrane region" description="Helical" evidence="2">
    <location>
        <begin position="255"/>
        <end position="276"/>
    </location>
</feature>
<dbReference type="VEuPathDB" id="VectorBase:HLOH_056671"/>
<dbReference type="InterPro" id="IPR004156">
    <property type="entry name" value="OATP"/>
</dbReference>
<feature type="transmembrane region" description="Helical" evidence="2">
    <location>
        <begin position="384"/>
        <end position="403"/>
    </location>
</feature>
<comment type="similarity">
    <text evidence="2">Belongs to the organo anion transporter (TC 2.A.60) family.</text>
</comment>
<name>A0A9J6H215_HAELO</name>
<dbReference type="NCBIfam" id="TIGR00805">
    <property type="entry name" value="oat"/>
    <property type="match status" value="1"/>
</dbReference>
<dbReference type="InterPro" id="IPR036259">
    <property type="entry name" value="MFS_trans_sf"/>
</dbReference>
<dbReference type="GO" id="GO:0043252">
    <property type="term" value="P:sodium-independent organic anion transport"/>
    <property type="evidence" value="ECO:0007669"/>
    <property type="project" value="TreeGrafter"/>
</dbReference>
<feature type="transmembrane region" description="Helical" evidence="2">
    <location>
        <begin position="347"/>
        <end position="372"/>
    </location>
</feature>
<feature type="transmembrane region" description="Helical" evidence="2">
    <location>
        <begin position="501"/>
        <end position="522"/>
    </location>
</feature>
<keyword evidence="5" id="KW-1185">Reference proteome</keyword>
<comment type="caution">
    <text evidence="4">The sequence shown here is derived from an EMBL/GenBank/DDBJ whole genome shotgun (WGS) entry which is preliminary data.</text>
</comment>
<feature type="transmembrane region" description="Helical" evidence="2">
    <location>
        <begin position="209"/>
        <end position="235"/>
    </location>
</feature>
<keyword evidence="2" id="KW-0406">Ion transport</keyword>
<feature type="transmembrane region" description="Helical" evidence="2">
    <location>
        <begin position="312"/>
        <end position="335"/>
    </location>
</feature>
<reference evidence="4 5" key="1">
    <citation type="journal article" date="2020" name="Cell">
        <title>Large-Scale Comparative Analyses of Tick Genomes Elucidate Their Genetic Diversity and Vector Capacities.</title>
        <authorList>
            <consortium name="Tick Genome and Microbiome Consortium (TIGMIC)"/>
            <person name="Jia N."/>
            <person name="Wang J."/>
            <person name="Shi W."/>
            <person name="Du L."/>
            <person name="Sun Y."/>
            <person name="Zhan W."/>
            <person name="Jiang J.F."/>
            <person name="Wang Q."/>
            <person name="Zhang B."/>
            <person name="Ji P."/>
            <person name="Bell-Sakyi L."/>
            <person name="Cui X.M."/>
            <person name="Yuan T.T."/>
            <person name="Jiang B.G."/>
            <person name="Yang W.F."/>
            <person name="Lam T.T."/>
            <person name="Chang Q.C."/>
            <person name="Ding S.J."/>
            <person name="Wang X.J."/>
            <person name="Zhu J.G."/>
            <person name="Ruan X.D."/>
            <person name="Zhao L."/>
            <person name="Wei J.T."/>
            <person name="Ye R.Z."/>
            <person name="Que T.C."/>
            <person name="Du C.H."/>
            <person name="Zhou Y.H."/>
            <person name="Cheng J.X."/>
            <person name="Dai P.F."/>
            <person name="Guo W.B."/>
            <person name="Han X.H."/>
            <person name="Huang E.J."/>
            <person name="Li L.F."/>
            <person name="Wei W."/>
            <person name="Gao Y.C."/>
            <person name="Liu J.Z."/>
            <person name="Shao H.Z."/>
            <person name="Wang X."/>
            <person name="Wang C.C."/>
            <person name="Yang T.C."/>
            <person name="Huo Q.B."/>
            <person name="Li W."/>
            <person name="Chen H.Y."/>
            <person name="Chen S.E."/>
            <person name="Zhou L.G."/>
            <person name="Ni X.B."/>
            <person name="Tian J.H."/>
            <person name="Sheng Y."/>
            <person name="Liu T."/>
            <person name="Pan Y.S."/>
            <person name="Xia L.Y."/>
            <person name="Li J."/>
            <person name="Zhao F."/>
            <person name="Cao W.C."/>
        </authorList>
    </citation>
    <scope>NUCLEOTIDE SEQUENCE [LARGE SCALE GENOMIC DNA]</scope>
    <source>
        <strain evidence="4">HaeL-2018</strain>
    </source>
</reference>
<gene>
    <name evidence="4" type="ORF">HPB48_008239</name>
</gene>
<dbReference type="SUPFAM" id="SSF103473">
    <property type="entry name" value="MFS general substrate transporter"/>
    <property type="match status" value="2"/>
</dbReference>